<evidence type="ECO:0000313" key="3">
    <source>
        <dbReference type="Proteomes" id="UP000269493"/>
    </source>
</evidence>
<dbReference type="EMBL" id="RBXN01000007">
    <property type="protein sequence ID" value="RKT50512.1"/>
    <property type="molecule type" value="Genomic_DNA"/>
</dbReference>
<keyword evidence="1" id="KW-1133">Transmembrane helix</keyword>
<keyword evidence="3" id="KW-1185">Reference proteome</keyword>
<dbReference type="AlphaFoldDB" id="A0A495VMN4"/>
<dbReference type="GeneID" id="92929818"/>
<dbReference type="OrthoDB" id="1095560at2"/>
<feature type="transmembrane region" description="Helical" evidence="1">
    <location>
        <begin position="51"/>
        <end position="71"/>
    </location>
</feature>
<keyword evidence="1" id="KW-0472">Membrane</keyword>
<organism evidence="2 3">
    <name type="scientific">Coprobacter fastidiosus NSB1 = JCM 33896</name>
    <dbReference type="NCBI Taxonomy" id="1349822"/>
    <lineage>
        <taxon>Bacteria</taxon>
        <taxon>Pseudomonadati</taxon>
        <taxon>Bacteroidota</taxon>
        <taxon>Bacteroidia</taxon>
        <taxon>Bacteroidales</taxon>
        <taxon>Barnesiellaceae</taxon>
        <taxon>Coprobacter</taxon>
    </lineage>
</organism>
<dbReference type="RefSeq" id="WP_009317376.1">
    <property type="nucleotide sequence ID" value="NZ_KI440779.1"/>
</dbReference>
<keyword evidence="1" id="KW-0812">Transmembrane</keyword>
<accession>A0A495VMN4</accession>
<comment type="caution">
    <text evidence="2">The sequence shown here is derived from an EMBL/GenBank/DDBJ whole genome shotgun (WGS) entry which is preliminary data.</text>
</comment>
<dbReference type="Proteomes" id="UP000269493">
    <property type="component" value="Unassembled WGS sequence"/>
</dbReference>
<evidence type="ECO:0000313" key="2">
    <source>
        <dbReference type="EMBL" id="RKT50512.1"/>
    </source>
</evidence>
<name>A0A495VMN4_9BACT</name>
<evidence type="ECO:0000256" key="1">
    <source>
        <dbReference type="SAM" id="Phobius"/>
    </source>
</evidence>
<proteinExistence type="predicted"/>
<sequence length="170" mass="19692">MKDKDFDFDRVGKRLPYRVDEEALQRVTRNVLDETCRQEKISRKSGVRRNYFFYMLGSVAAILLLLVYIGVGHKKEVQDRLKMAEVSAGDSLREFYSVSDQNAGSIFNDAFQRDSSLEIALWEETLAEDFKYSQTGKDMPMDELIDELSDEDLMFLTEITGGTIVDQWYN</sequence>
<reference evidence="2 3" key="1">
    <citation type="submission" date="2018-10" db="EMBL/GenBank/DDBJ databases">
        <title>Genomic Encyclopedia of Archaeal and Bacterial Type Strains, Phase II (KMG-II): from individual species to whole genera.</title>
        <authorList>
            <person name="Goeker M."/>
        </authorList>
    </citation>
    <scope>NUCLEOTIDE SEQUENCE [LARGE SCALE GENOMIC DNA]</scope>
    <source>
        <strain evidence="2 3">NSB1</strain>
    </source>
</reference>
<gene>
    <name evidence="2" type="ORF">BC742_2052</name>
</gene>
<protein>
    <submittedName>
        <fullName evidence="2">Uncharacterized protein</fullName>
    </submittedName>
</protein>